<keyword evidence="1" id="KW-1133">Transmembrane helix</keyword>
<name>A0A1P8WRH8_9PLAN</name>
<evidence type="ECO:0000256" key="1">
    <source>
        <dbReference type="SAM" id="Phobius"/>
    </source>
</evidence>
<dbReference type="Proteomes" id="UP000187735">
    <property type="component" value="Chromosome"/>
</dbReference>
<dbReference type="STRING" id="1891926.Fuma_06336"/>
<proteinExistence type="predicted"/>
<feature type="transmembrane region" description="Helical" evidence="1">
    <location>
        <begin position="108"/>
        <end position="134"/>
    </location>
</feature>
<organism evidence="2 3">
    <name type="scientific">Fuerstiella marisgermanici</name>
    <dbReference type="NCBI Taxonomy" id="1891926"/>
    <lineage>
        <taxon>Bacteria</taxon>
        <taxon>Pseudomonadati</taxon>
        <taxon>Planctomycetota</taxon>
        <taxon>Planctomycetia</taxon>
        <taxon>Planctomycetales</taxon>
        <taxon>Planctomycetaceae</taxon>
        <taxon>Fuerstiella</taxon>
    </lineage>
</organism>
<feature type="transmembrane region" description="Helical" evidence="1">
    <location>
        <begin position="55"/>
        <end position="88"/>
    </location>
</feature>
<keyword evidence="1" id="KW-0812">Transmembrane</keyword>
<dbReference type="KEGG" id="fmr:Fuma_06336"/>
<protein>
    <submittedName>
        <fullName evidence="2">Uncharacterized protein</fullName>
    </submittedName>
</protein>
<keyword evidence="1" id="KW-0472">Membrane</keyword>
<feature type="transmembrane region" description="Helical" evidence="1">
    <location>
        <begin position="25"/>
        <end position="43"/>
    </location>
</feature>
<sequence>MSSNPCRPPRTLRDSRTSLLAPIRSRWAILSFAVVLGLLVPALHRSAIYESGLSLWLLLPAGFITCVAFARPIFSVLASTVLVVVFSNRLYFIDTPWVYIGPPFDPDTVYINATVATTCFSICLSAVVADFFWLNLLRP</sequence>
<reference evidence="2 3" key="1">
    <citation type="journal article" date="2016" name="Front. Microbiol.">
        <title>Fuerstia marisgermanicae gen. nov., sp. nov., an Unusual Member of the Phylum Planctomycetes from the German Wadden Sea.</title>
        <authorList>
            <person name="Kohn T."/>
            <person name="Heuer A."/>
            <person name="Jogler M."/>
            <person name="Vollmers J."/>
            <person name="Boedeker C."/>
            <person name="Bunk B."/>
            <person name="Rast P."/>
            <person name="Borchert D."/>
            <person name="Glockner I."/>
            <person name="Freese H.M."/>
            <person name="Klenk H.P."/>
            <person name="Overmann J."/>
            <person name="Kaster A.K."/>
            <person name="Rohde M."/>
            <person name="Wiegand S."/>
            <person name="Jogler C."/>
        </authorList>
    </citation>
    <scope>NUCLEOTIDE SEQUENCE [LARGE SCALE GENOMIC DNA]</scope>
    <source>
        <strain evidence="2 3">NH11</strain>
    </source>
</reference>
<dbReference type="AlphaFoldDB" id="A0A1P8WRH8"/>
<accession>A0A1P8WRH8</accession>
<evidence type="ECO:0000313" key="3">
    <source>
        <dbReference type="Proteomes" id="UP000187735"/>
    </source>
</evidence>
<gene>
    <name evidence="2" type="ORF">Fuma_06336</name>
</gene>
<keyword evidence="3" id="KW-1185">Reference proteome</keyword>
<evidence type="ECO:0000313" key="2">
    <source>
        <dbReference type="EMBL" id="APZ96663.1"/>
    </source>
</evidence>
<dbReference type="EMBL" id="CP017641">
    <property type="protein sequence ID" value="APZ96663.1"/>
    <property type="molecule type" value="Genomic_DNA"/>
</dbReference>